<dbReference type="Gene3D" id="3.30.420.10">
    <property type="entry name" value="Ribonuclease H-like superfamily/Ribonuclease H"/>
    <property type="match status" value="1"/>
</dbReference>
<dbReference type="GO" id="GO:0006261">
    <property type="term" value="P:DNA-templated DNA replication"/>
    <property type="evidence" value="ECO:0007669"/>
    <property type="project" value="InterPro"/>
</dbReference>
<dbReference type="PANTHER" id="PTHR10133">
    <property type="entry name" value="DNA POLYMERASE I"/>
    <property type="match status" value="1"/>
</dbReference>
<dbReference type="SUPFAM" id="SSF56672">
    <property type="entry name" value="DNA/RNA polymerases"/>
    <property type="match status" value="1"/>
</dbReference>
<dbReference type="InterPro" id="IPR036397">
    <property type="entry name" value="RNaseH_sf"/>
</dbReference>
<dbReference type="Gene3D" id="3.30.70.370">
    <property type="match status" value="1"/>
</dbReference>
<dbReference type="GO" id="GO:0008408">
    <property type="term" value="F:3'-5' exonuclease activity"/>
    <property type="evidence" value="ECO:0007669"/>
    <property type="project" value="InterPro"/>
</dbReference>
<dbReference type="InterPro" id="IPR012337">
    <property type="entry name" value="RNaseH-like_sf"/>
</dbReference>
<dbReference type="InterPro" id="IPR019760">
    <property type="entry name" value="DNA-dir_DNA_pol_A_CS"/>
</dbReference>
<dbReference type="SUPFAM" id="SSF53098">
    <property type="entry name" value="Ribonuclease H-like"/>
    <property type="match status" value="1"/>
</dbReference>
<evidence type="ECO:0000256" key="6">
    <source>
        <dbReference type="ARBA" id="ARBA00022932"/>
    </source>
</evidence>
<dbReference type="EC" id="2.7.7.7" evidence="2"/>
<dbReference type="GO" id="GO:0006302">
    <property type="term" value="P:double-strand break repair"/>
    <property type="evidence" value="ECO:0007669"/>
    <property type="project" value="TreeGrafter"/>
</dbReference>
<protein>
    <recommendedName>
        <fullName evidence="3">DNA polymerase I</fullName>
        <ecNumber evidence="2">2.7.7.7</ecNumber>
    </recommendedName>
</protein>
<dbReference type="Pfam" id="PF01612">
    <property type="entry name" value="DNA_pol_A_exo1"/>
    <property type="match status" value="1"/>
</dbReference>
<proteinExistence type="inferred from homology"/>
<dbReference type="InterPro" id="IPR002562">
    <property type="entry name" value="3'-5'_exonuclease_dom"/>
</dbReference>
<dbReference type="Pfam" id="PF12965">
    <property type="entry name" value="DUF3854"/>
    <property type="match status" value="1"/>
</dbReference>
<comment type="catalytic activity">
    <reaction evidence="7">
        <text>DNA(n) + a 2'-deoxyribonucleoside 5'-triphosphate = DNA(n+1) + diphosphate</text>
        <dbReference type="Rhea" id="RHEA:22508"/>
        <dbReference type="Rhea" id="RHEA-COMP:17339"/>
        <dbReference type="Rhea" id="RHEA-COMP:17340"/>
        <dbReference type="ChEBI" id="CHEBI:33019"/>
        <dbReference type="ChEBI" id="CHEBI:61560"/>
        <dbReference type="ChEBI" id="CHEBI:173112"/>
        <dbReference type="EC" id="2.7.7.7"/>
    </reaction>
</comment>
<evidence type="ECO:0000259" key="9">
    <source>
        <dbReference type="SMART" id="SM00482"/>
    </source>
</evidence>
<dbReference type="SMART" id="SM00474">
    <property type="entry name" value="35EXOc"/>
    <property type="match status" value="1"/>
</dbReference>
<dbReference type="InterPro" id="IPR024385">
    <property type="entry name" value="DUF3854"/>
</dbReference>
<dbReference type="PATRIC" id="fig|29290.4.peg.2749"/>
<dbReference type="CDD" id="cd08639">
    <property type="entry name" value="DNA_pol_A_Aquificae_like"/>
    <property type="match status" value="1"/>
</dbReference>
<evidence type="ECO:0000256" key="2">
    <source>
        <dbReference type="ARBA" id="ARBA00012417"/>
    </source>
</evidence>
<comment type="similarity">
    <text evidence="1">Belongs to the DNA polymerase type-A family.</text>
</comment>
<dbReference type="InterPro" id="IPR001098">
    <property type="entry name" value="DNA-dir_DNA_pol_A_palm_dom"/>
</dbReference>
<dbReference type="GO" id="GO:0003677">
    <property type="term" value="F:DNA binding"/>
    <property type="evidence" value="ECO:0007669"/>
    <property type="project" value="InterPro"/>
</dbReference>
<dbReference type="InterPro" id="IPR002298">
    <property type="entry name" value="DNA_polymerase_A"/>
</dbReference>
<keyword evidence="5 10" id="KW-0548">Nucleotidyltransferase</keyword>
<dbReference type="Gene3D" id="1.20.1060.10">
    <property type="entry name" value="Taq DNA Polymerase, Chain T, domain 4"/>
    <property type="match status" value="1"/>
</dbReference>
<organism evidence="10 11">
    <name type="scientific">Candidatus Magnetobacterium bavaricum</name>
    <dbReference type="NCBI Taxonomy" id="29290"/>
    <lineage>
        <taxon>Bacteria</taxon>
        <taxon>Pseudomonadati</taxon>
        <taxon>Nitrospirota</taxon>
        <taxon>Thermodesulfovibrionia</taxon>
        <taxon>Thermodesulfovibrionales</taxon>
        <taxon>Candidatus Magnetobacteriaceae</taxon>
        <taxon>Candidatus Magnetobacterium</taxon>
    </lineage>
</organism>
<keyword evidence="6 10" id="KW-0239">DNA-directed DNA polymerase</keyword>
<evidence type="ECO:0000256" key="5">
    <source>
        <dbReference type="ARBA" id="ARBA00022695"/>
    </source>
</evidence>
<dbReference type="PANTHER" id="PTHR10133:SF62">
    <property type="entry name" value="DNA POLYMERASE THETA"/>
    <property type="match status" value="1"/>
</dbReference>
<evidence type="ECO:0000256" key="3">
    <source>
        <dbReference type="ARBA" id="ARBA00020311"/>
    </source>
</evidence>
<evidence type="ECO:0000259" key="8">
    <source>
        <dbReference type="SMART" id="SM00474"/>
    </source>
</evidence>
<evidence type="ECO:0000256" key="1">
    <source>
        <dbReference type="ARBA" id="ARBA00007705"/>
    </source>
</evidence>
<dbReference type="PRINTS" id="PR00868">
    <property type="entry name" value="DNAPOLI"/>
</dbReference>
<gene>
    <name evidence="10" type="ORF">MBAV_002072</name>
</gene>
<feature type="domain" description="DNA-directed DNA polymerase family A palm" evidence="9">
    <location>
        <begin position="1091"/>
        <end position="1290"/>
    </location>
</feature>
<sequence>MDNNNYNWYINRHDVQNEIVKEAVDDVIASGLTPETLEGARVQVFNGDVETLCTLLNREQLQGDYFNNPYVVVQFPYFRENSEVAHYRVKMIPPMITKDGMKIKYLHPTEVTPIPYIIPPVYNIRYQTNTPLYITEGEKKCLKLLQHDRYAIGLPGVWGFKEGRSGDNSDLYAELKRFTWQGRVVYLAFDSDLWSNHMVQSALYELSAKMHGKGAIVKILQWQPEEGKGIDDLLVRQESMGRTAEEVLTEMDGKAIPLTDFINNAHEDAVLRALAVSDLPYLKAQQLIGAVAKVLGVEKKVIRSEIQRRMAEVSTANTEPLFTEREKYDAIEWLKSTDMIDNFLNFCHTQYIGREEEIIAMKLATTSRKFHRGISVVLTGTPSVGKSVLMETVAQTTWPCDLVTFSRVSANYILYTKKELDHKVVQFQEMDGMQDAALSLRLAASEGVLKLGTVGKNASGGIASEEIEKSTKGMVLLSTSASGDGVEDQLKTRILTIEITHSEEIARKVLRQKAMTPPSPTDVEIQNNIRRRWQLADHLIEPMEVVIPFASAIAEAFPVDQERFMRDFDKVKNLIKASALWFQYQRDRDTEGRVVATQDDYALVYRLKHLIAQGISQVPDIIVEFLNCCSTMTAEDENKNKILPTRRSVRDALNVSDSTIKRYIKVAREGELIYTNGIGASQTIEVISIPGTVSPLPDPEVVFASLPAMGKLSTPQPTTIKIDTVTEMSQPQNTYHEMPKQQTPTWQSEAVVIPPPVTYQYVTTKEELYEVMMALATVTAVAIDIKTIGVKNEDDPNPHIGKIRSIHIAGNRQHVAIIDMVKLSTEDVTPLMDFLSGNALKIFYDGKKAIKSLIMEGFQVSGQLFDTLLAAQVLHAGIGDVDYSIEGLVKEYLGETMLMDQQVNSNNDDLTQEQLEYIARKTSMVLSLSKSLFIRLEEARLVETAHLEWNCIHAFAGIELSGVNVDTGKVDTLHKKLETEAAEAEATLRIYVGDDVNLNSNQQMLAVLKELGVPVGDTSKETLIPLSGTHPVIKPLLNYRRASKALQSFDSTFTGLINPVTGRIHPSYKQLGTVTGRVSCENPNLQQVPAGKEFRECFTPENGYKFVIADYSQIELRAAAEISKDPVMIKAYMEGIDLHKLTASILTGKDIADVTKQERSAAKAVNFGIIYGIGAQALKTSAENDYGVSMTVDEAKAFIRRFLEAYRGLANWYNKIKSTNPREMRTLLGRRRLWKNAAPVTQLYNTPVQGTAADITKQALSILPDCIRHIDGRLVHTIHDEIILEVPEQRVEEAVALLRGTMIDAGHKYLKTVPVEVDVTIGDSWADKT</sequence>
<dbReference type="CDD" id="cd01029">
    <property type="entry name" value="TOPRIM_primases"/>
    <property type="match status" value="1"/>
</dbReference>
<evidence type="ECO:0000256" key="4">
    <source>
        <dbReference type="ARBA" id="ARBA00022679"/>
    </source>
</evidence>
<evidence type="ECO:0000313" key="10">
    <source>
        <dbReference type="EMBL" id="KJU85734.1"/>
    </source>
</evidence>
<dbReference type="Gene3D" id="1.10.150.20">
    <property type="entry name" value="5' to 3' exonuclease, C-terminal subdomain"/>
    <property type="match status" value="1"/>
</dbReference>
<keyword evidence="11" id="KW-1185">Reference proteome</keyword>
<accession>A0A0F3GUT9</accession>
<dbReference type="InterPro" id="IPR034154">
    <property type="entry name" value="TOPRIM_DnaG/twinkle"/>
</dbReference>
<dbReference type="GO" id="GO:0003887">
    <property type="term" value="F:DNA-directed DNA polymerase activity"/>
    <property type="evidence" value="ECO:0007669"/>
    <property type="project" value="UniProtKB-KW"/>
</dbReference>
<name>A0A0F3GUT9_9BACT</name>
<feature type="domain" description="3'-5' exonuclease" evidence="8">
    <location>
        <begin position="759"/>
        <end position="937"/>
    </location>
</feature>
<dbReference type="InterPro" id="IPR043502">
    <property type="entry name" value="DNA/RNA_pol_sf"/>
</dbReference>
<dbReference type="Proteomes" id="UP000033423">
    <property type="component" value="Unassembled WGS sequence"/>
</dbReference>
<dbReference type="PROSITE" id="PS00447">
    <property type="entry name" value="DNA_POLYMERASE_A"/>
    <property type="match status" value="1"/>
</dbReference>
<evidence type="ECO:0000256" key="7">
    <source>
        <dbReference type="ARBA" id="ARBA00049244"/>
    </source>
</evidence>
<evidence type="ECO:0000313" key="11">
    <source>
        <dbReference type="Proteomes" id="UP000033423"/>
    </source>
</evidence>
<dbReference type="EMBL" id="LACI01000880">
    <property type="protein sequence ID" value="KJU85734.1"/>
    <property type="molecule type" value="Genomic_DNA"/>
</dbReference>
<dbReference type="Pfam" id="PF00476">
    <property type="entry name" value="DNA_pol_A"/>
    <property type="match status" value="1"/>
</dbReference>
<keyword evidence="4 10" id="KW-0808">Transferase</keyword>
<reference evidence="10 11" key="1">
    <citation type="submission" date="2015-02" db="EMBL/GenBank/DDBJ databases">
        <title>Single-cell genomics of uncultivated deep-branching MTB reveals a conserved set of magnetosome genes.</title>
        <authorList>
            <person name="Kolinko S."/>
            <person name="Richter M."/>
            <person name="Glockner F.O."/>
            <person name="Brachmann A."/>
            <person name="Schuler D."/>
        </authorList>
    </citation>
    <scope>NUCLEOTIDE SEQUENCE [LARGE SCALE GENOMIC DNA]</scope>
    <source>
        <strain evidence="10">TM-1</strain>
    </source>
</reference>
<comment type="caution">
    <text evidence="10">The sequence shown here is derived from an EMBL/GenBank/DDBJ whole genome shotgun (WGS) entry which is preliminary data.</text>
</comment>
<dbReference type="SMART" id="SM00482">
    <property type="entry name" value="POLAc"/>
    <property type="match status" value="1"/>
</dbReference>